<feature type="transmembrane region" description="Helical" evidence="1">
    <location>
        <begin position="12"/>
        <end position="33"/>
    </location>
</feature>
<name>A0A150XI79_9BACT</name>
<evidence type="ECO:0008006" key="4">
    <source>
        <dbReference type="Google" id="ProtNLM"/>
    </source>
</evidence>
<keyword evidence="3" id="KW-1185">Reference proteome</keyword>
<comment type="caution">
    <text evidence="2">The sequence shown here is derived from an EMBL/GenBank/DDBJ whole genome shotgun (WGS) entry which is preliminary data.</text>
</comment>
<dbReference type="STRING" id="333140.AWW68_06640"/>
<organism evidence="2 3">
    <name type="scientific">Roseivirga spongicola</name>
    <dbReference type="NCBI Taxonomy" id="333140"/>
    <lineage>
        <taxon>Bacteria</taxon>
        <taxon>Pseudomonadati</taxon>
        <taxon>Bacteroidota</taxon>
        <taxon>Cytophagia</taxon>
        <taxon>Cytophagales</taxon>
        <taxon>Roseivirgaceae</taxon>
        <taxon>Roseivirga</taxon>
    </lineage>
</organism>
<sequence>MKSNRSRNTFNSVLKISIGILIVFVIASCGGGGDDSPTPPEETPQEIAQALLEANWTIASGGSITLDGSDVSSRYDGFSMDIDNGSFTTTNAGNLFPATGTWSWVGTSDNQVTTGNGKSITITTLTSSRIVFSFLKTDQNVAAGIPGNYVVTLTQ</sequence>
<evidence type="ECO:0000256" key="1">
    <source>
        <dbReference type="SAM" id="Phobius"/>
    </source>
</evidence>
<keyword evidence="1" id="KW-1133">Transmembrane helix</keyword>
<protein>
    <recommendedName>
        <fullName evidence="4">Lipocalin-like domain-containing protein</fullName>
    </recommendedName>
</protein>
<keyword evidence="1" id="KW-0812">Transmembrane</keyword>
<gene>
    <name evidence="2" type="ORF">AWW68_06640</name>
</gene>
<dbReference type="RefSeq" id="WP_068218223.1">
    <property type="nucleotide sequence ID" value="NZ_CP139724.1"/>
</dbReference>
<evidence type="ECO:0000313" key="2">
    <source>
        <dbReference type="EMBL" id="KYG78440.1"/>
    </source>
</evidence>
<dbReference type="Proteomes" id="UP000075606">
    <property type="component" value="Unassembled WGS sequence"/>
</dbReference>
<accession>A0A150XI79</accession>
<dbReference type="EMBL" id="LRPC01000001">
    <property type="protein sequence ID" value="KYG78440.1"/>
    <property type="molecule type" value="Genomic_DNA"/>
</dbReference>
<dbReference type="PROSITE" id="PS51257">
    <property type="entry name" value="PROKAR_LIPOPROTEIN"/>
    <property type="match status" value="1"/>
</dbReference>
<reference evidence="2 3" key="1">
    <citation type="submission" date="2016-01" db="EMBL/GenBank/DDBJ databases">
        <title>Genome sequencing of Roseivirga spongicola UST030701-084.</title>
        <authorList>
            <person name="Selvaratnam C."/>
            <person name="Thevarajoo S."/>
            <person name="Goh K.M."/>
            <person name="Ee R."/>
            <person name="Chan K.-G."/>
            <person name="Chong C.S."/>
        </authorList>
    </citation>
    <scope>NUCLEOTIDE SEQUENCE [LARGE SCALE GENOMIC DNA]</scope>
    <source>
        <strain evidence="2 3">UST030701-084</strain>
    </source>
</reference>
<dbReference type="OrthoDB" id="838038at2"/>
<keyword evidence="1" id="KW-0472">Membrane</keyword>
<proteinExistence type="predicted"/>
<evidence type="ECO:0000313" key="3">
    <source>
        <dbReference type="Proteomes" id="UP000075606"/>
    </source>
</evidence>
<dbReference type="AlphaFoldDB" id="A0A150XI79"/>